<dbReference type="Proteomes" id="UP000298200">
    <property type="component" value="Unassembled WGS sequence"/>
</dbReference>
<evidence type="ECO:0008006" key="3">
    <source>
        <dbReference type="Google" id="ProtNLM"/>
    </source>
</evidence>
<accession>A0ABY2M3K2</accession>
<sequence length="172" mass="19465">MKVKIILIMCVLSYNCQSLKNREVSKVSNNEIGLKITGFERNINSVSDGRQILTVKDSSKNEFVKILINFQNKTKNNIVLDISNAYVVQIKLNNPNEKQLMVPSSLILSEGGVFADFRTAYYSLGNNDFLSKFELNEKDEETRALFFLVERGASFDSLVFPKLGNLETAIKQ</sequence>
<keyword evidence="2" id="KW-1185">Reference proteome</keyword>
<dbReference type="EMBL" id="RQFU01000006">
    <property type="protein sequence ID" value="TGL23144.1"/>
    <property type="molecule type" value="Genomic_DNA"/>
</dbReference>
<comment type="caution">
    <text evidence="1">The sequence shown here is derived from an EMBL/GenBank/DDBJ whole genome shotgun (WGS) entry which is preliminary data.</text>
</comment>
<organism evidence="1 2">
    <name type="scientific">Leptospira yanagawae</name>
    <dbReference type="NCBI Taxonomy" id="293069"/>
    <lineage>
        <taxon>Bacteria</taxon>
        <taxon>Pseudomonadati</taxon>
        <taxon>Spirochaetota</taxon>
        <taxon>Spirochaetia</taxon>
        <taxon>Leptospirales</taxon>
        <taxon>Leptospiraceae</taxon>
        <taxon>Leptospira</taxon>
    </lineage>
</organism>
<dbReference type="RefSeq" id="WP_135634156.1">
    <property type="nucleotide sequence ID" value="NZ_RQFU01000006.1"/>
</dbReference>
<proteinExistence type="predicted"/>
<protein>
    <recommendedName>
        <fullName evidence="3">DUF4352 domain-containing protein</fullName>
    </recommendedName>
</protein>
<gene>
    <name evidence="1" type="ORF">EHQ46_05770</name>
</gene>
<name>A0ABY2M3K2_9LEPT</name>
<reference evidence="2" key="1">
    <citation type="journal article" date="2019" name="PLoS Negl. Trop. Dis.">
        <title>Revisiting the worldwide diversity of Leptospira species in the environment.</title>
        <authorList>
            <person name="Vincent A.T."/>
            <person name="Schiettekatte O."/>
            <person name="Bourhy P."/>
            <person name="Veyrier F.J."/>
            <person name="Picardeau M."/>
        </authorList>
    </citation>
    <scope>NUCLEOTIDE SEQUENCE [LARGE SCALE GENOMIC DNA]</scope>
    <source>
        <strain evidence="2">201800272</strain>
    </source>
</reference>
<evidence type="ECO:0000313" key="2">
    <source>
        <dbReference type="Proteomes" id="UP000298200"/>
    </source>
</evidence>
<evidence type="ECO:0000313" key="1">
    <source>
        <dbReference type="EMBL" id="TGL23144.1"/>
    </source>
</evidence>